<keyword evidence="5 8" id="KW-1133">Transmembrane helix</keyword>
<dbReference type="Proteomes" id="UP000190286">
    <property type="component" value="Unassembled WGS sequence"/>
</dbReference>
<dbReference type="AlphaFoldDB" id="A0A1T4WLV6"/>
<comment type="subcellular location">
    <subcellularLocation>
        <location evidence="1">Cell membrane</location>
        <topology evidence="1">Multi-pass membrane protein</topology>
    </subcellularLocation>
</comment>
<evidence type="ECO:0000256" key="1">
    <source>
        <dbReference type="ARBA" id="ARBA00004651"/>
    </source>
</evidence>
<feature type="transmembrane region" description="Helical" evidence="8">
    <location>
        <begin position="460"/>
        <end position="477"/>
    </location>
</feature>
<dbReference type="PIRSF" id="PIRSF016636">
    <property type="entry name" value="AlgI_DltB"/>
    <property type="match status" value="1"/>
</dbReference>
<feature type="transmembrane region" description="Helical" evidence="8">
    <location>
        <begin position="98"/>
        <end position="116"/>
    </location>
</feature>
<evidence type="ECO:0000256" key="2">
    <source>
        <dbReference type="ARBA" id="ARBA00010323"/>
    </source>
</evidence>
<evidence type="ECO:0000256" key="4">
    <source>
        <dbReference type="ARBA" id="ARBA00022692"/>
    </source>
</evidence>
<gene>
    <name evidence="9" type="ORF">SAMN02745178_00753</name>
</gene>
<protein>
    <submittedName>
        <fullName evidence="9">D-alanyl-lipoteichoic acid acyltransferase DltB, MBOAT superfamily</fullName>
    </submittedName>
</protein>
<dbReference type="PANTHER" id="PTHR13285:SF18">
    <property type="entry name" value="PROTEIN-CYSTEINE N-PALMITOYLTRANSFERASE RASP"/>
    <property type="match status" value="1"/>
</dbReference>
<dbReference type="PANTHER" id="PTHR13285">
    <property type="entry name" value="ACYLTRANSFERASE"/>
    <property type="match status" value="1"/>
</dbReference>
<dbReference type="Pfam" id="PF03062">
    <property type="entry name" value="MBOAT"/>
    <property type="match status" value="1"/>
</dbReference>
<dbReference type="InterPro" id="IPR028362">
    <property type="entry name" value="AlgI"/>
</dbReference>
<name>A0A1T4WLV6_9FIRM</name>
<dbReference type="OrthoDB" id="9805788at2"/>
<comment type="similarity">
    <text evidence="2 7">Belongs to the membrane-bound acyltransferase family.</text>
</comment>
<evidence type="ECO:0000256" key="5">
    <source>
        <dbReference type="ARBA" id="ARBA00022989"/>
    </source>
</evidence>
<keyword evidence="4 8" id="KW-0812">Transmembrane</keyword>
<feature type="transmembrane region" description="Helical" evidence="8">
    <location>
        <begin position="342"/>
        <end position="360"/>
    </location>
</feature>
<accession>A0A1T4WLV6</accession>
<dbReference type="PIRSF" id="PIRSF500217">
    <property type="entry name" value="AlgI"/>
    <property type="match status" value="1"/>
</dbReference>
<dbReference type="InterPro" id="IPR024194">
    <property type="entry name" value="Ac/AlaTfrase_AlgI/DltB"/>
</dbReference>
<dbReference type="GO" id="GO:0005886">
    <property type="term" value="C:plasma membrane"/>
    <property type="evidence" value="ECO:0007669"/>
    <property type="project" value="UniProtKB-SubCell"/>
</dbReference>
<dbReference type="InterPro" id="IPR051085">
    <property type="entry name" value="MB_O-acyltransferase"/>
</dbReference>
<dbReference type="RefSeq" id="WP_078783750.1">
    <property type="nucleotide sequence ID" value="NZ_DBEWUX010000101.1"/>
</dbReference>
<sequence length="525" mass="59293">MEIYSLSFFLLVSVGLILYYTVFSRCQWICLLGLSLLFFTASGWKGLVFLLFTALTIWLGGLQLAKLDADSAARRKAPGITKDEKKAIKAQSVRRKKCLVAAVLTANFLVLGYFKYWSYFAELLSGAFSATAPSSLGLVMPLGISFYTFQAVGYLIDCYRGRHPAEKNYVRFLLFISFFPQLIQGPINRYGEMAPQLTARHIWNWERTKRALFLFLFGAMKKYAIANLTAPTIAAILDGNDPKLAGSMALLAILLYSLQQYADFSGGIDMVLGVAQLYGIEMMPNFRQPYFSTSLGDFWRRWHISLGAWMRDYLFYPFALTKPMQRFGKWATSHCGKHFGRVLPAAVANLLVFAVVGIWHGPQAHYLVWGLYNGLVIALADLLEPAFKKLNTALHIPTESRGWHVFRIVRTFIIVNIGWYFDRNEFVQGCIYLRSTFTDFNLSALAANAPGAFKAVSGPAWGLVIISTLLVFAHSVLKEQGRDPYAEVQRLPLALRWVLYYLVIFMVLLSFICVNETVGFLYANF</sequence>
<dbReference type="GO" id="GO:0042121">
    <property type="term" value="P:alginic acid biosynthetic process"/>
    <property type="evidence" value="ECO:0007669"/>
    <property type="project" value="InterPro"/>
</dbReference>
<reference evidence="9 10" key="1">
    <citation type="submission" date="2017-02" db="EMBL/GenBank/DDBJ databases">
        <authorList>
            <person name="Peterson S.W."/>
        </authorList>
    </citation>
    <scope>NUCLEOTIDE SEQUENCE [LARGE SCALE GENOMIC DNA]</scope>
    <source>
        <strain evidence="9 10">ATCC 27749</strain>
    </source>
</reference>
<dbReference type="GeneID" id="93337238"/>
<organism evidence="9 10">
    <name type="scientific">Gemmiger formicilis</name>
    <dbReference type="NCBI Taxonomy" id="745368"/>
    <lineage>
        <taxon>Bacteria</taxon>
        <taxon>Bacillati</taxon>
        <taxon>Bacillota</taxon>
        <taxon>Clostridia</taxon>
        <taxon>Eubacteriales</taxon>
        <taxon>Gemmiger</taxon>
    </lineage>
</organism>
<proteinExistence type="inferred from homology"/>
<keyword evidence="7 9" id="KW-0012">Acyltransferase</keyword>
<evidence type="ECO:0000313" key="9">
    <source>
        <dbReference type="EMBL" id="SKA78199.1"/>
    </source>
</evidence>
<keyword evidence="10" id="KW-1185">Reference proteome</keyword>
<dbReference type="EMBL" id="FUYF01000003">
    <property type="protein sequence ID" value="SKA78199.1"/>
    <property type="molecule type" value="Genomic_DNA"/>
</dbReference>
<keyword evidence="3 7" id="KW-1003">Cell membrane</keyword>
<evidence type="ECO:0000256" key="6">
    <source>
        <dbReference type="ARBA" id="ARBA00023136"/>
    </source>
</evidence>
<dbReference type="GO" id="GO:0016746">
    <property type="term" value="F:acyltransferase activity"/>
    <property type="evidence" value="ECO:0007669"/>
    <property type="project" value="UniProtKB-KW"/>
</dbReference>
<feature type="transmembrane region" description="Helical" evidence="8">
    <location>
        <begin position="7"/>
        <end position="40"/>
    </location>
</feature>
<keyword evidence="6 7" id="KW-0472">Membrane</keyword>
<evidence type="ECO:0000256" key="7">
    <source>
        <dbReference type="PIRNR" id="PIRNR016636"/>
    </source>
</evidence>
<evidence type="ECO:0000256" key="8">
    <source>
        <dbReference type="SAM" id="Phobius"/>
    </source>
</evidence>
<dbReference type="InterPro" id="IPR004299">
    <property type="entry name" value="MBOAT_fam"/>
</dbReference>
<feature type="transmembrane region" description="Helical" evidence="8">
    <location>
        <begin position="498"/>
        <end position="523"/>
    </location>
</feature>
<keyword evidence="7 9" id="KW-0808">Transferase</keyword>
<feature type="transmembrane region" description="Helical" evidence="8">
    <location>
        <begin position="46"/>
        <end position="65"/>
    </location>
</feature>
<evidence type="ECO:0000313" key="10">
    <source>
        <dbReference type="Proteomes" id="UP000190286"/>
    </source>
</evidence>
<dbReference type="STRING" id="745368.SAMN02745178_00753"/>
<evidence type="ECO:0000256" key="3">
    <source>
        <dbReference type="ARBA" id="ARBA00022475"/>
    </source>
</evidence>
<feature type="transmembrane region" description="Helical" evidence="8">
    <location>
        <begin position="136"/>
        <end position="156"/>
    </location>
</feature>